<sequence length="208" mass="24900">MEGNWNYEINVRNIDTCCLAAFELHDNELRECILKTIEESFLTVKYNHSNATQNYEDDIRSLMEKNKTLRQEIDIKVKDLQRQQAQYETFKHDQKLLSQEIKERHEAFLMAKKYYKKFLKIYYTIETKNDDKMTIFAQFFTEAKKDSENYSVRLLRNKENATYELLSTNPTLENFKEIQRKLKESNDIPGALCCIRQSFLNVKALKKH</sequence>
<reference evidence="12 13" key="1">
    <citation type="submission" date="2023-11" db="EMBL/GenBank/DDBJ databases">
        <authorList>
            <person name="Hedman E."/>
            <person name="Englund M."/>
            <person name="Stromberg M."/>
            <person name="Nyberg Akerstrom W."/>
            <person name="Nylinder S."/>
            <person name="Jareborg N."/>
            <person name="Kallberg Y."/>
            <person name="Kronander E."/>
        </authorList>
    </citation>
    <scope>NUCLEOTIDE SEQUENCE [LARGE SCALE GENOMIC DNA]</scope>
</reference>
<keyword evidence="8 9" id="KW-0137">Centromere</keyword>
<evidence type="ECO:0000256" key="5">
    <source>
        <dbReference type="ARBA" id="ARBA00022776"/>
    </source>
</evidence>
<feature type="domain" description="Chromosome segregation protein Spc25 C-terminal" evidence="11">
    <location>
        <begin position="138"/>
        <end position="199"/>
    </location>
</feature>
<evidence type="ECO:0000256" key="10">
    <source>
        <dbReference type="SAM" id="Coils"/>
    </source>
</evidence>
<comment type="function">
    <text evidence="9">Acts as a component of the essential kinetochore-associated NDC80 complex, which is required for chromosome segregation and spindle checkpoint activity.</text>
</comment>
<keyword evidence="9" id="KW-0995">Kinetochore</keyword>
<feature type="coiled-coil region" evidence="10">
    <location>
        <begin position="52"/>
        <end position="86"/>
    </location>
</feature>
<evidence type="ECO:0000256" key="2">
    <source>
        <dbReference type="ARBA" id="ARBA00006379"/>
    </source>
</evidence>
<evidence type="ECO:0000313" key="12">
    <source>
        <dbReference type="EMBL" id="CAK1596146.1"/>
    </source>
</evidence>
<proteinExistence type="inferred from homology"/>
<dbReference type="GO" id="GO:0051301">
    <property type="term" value="P:cell division"/>
    <property type="evidence" value="ECO:0007669"/>
    <property type="project" value="UniProtKB-UniRule"/>
</dbReference>
<comment type="caution">
    <text evidence="12">The sequence shown here is derived from an EMBL/GenBank/DDBJ whole genome shotgun (WGS) entry which is preliminary data.</text>
</comment>
<evidence type="ECO:0000256" key="8">
    <source>
        <dbReference type="ARBA" id="ARBA00023328"/>
    </source>
</evidence>
<dbReference type="GO" id="GO:0031262">
    <property type="term" value="C:Ndc80 complex"/>
    <property type="evidence" value="ECO:0007669"/>
    <property type="project" value="InterPro"/>
</dbReference>
<comment type="subunit">
    <text evidence="9">Component of the NDC80 complex.</text>
</comment>
<protein>
    <recommendedName>
        <fullName evidence="9">Kinetochore protein SPC25</fullName>
    </recommendedName>
</protein>
<evidence type="ECO:0000256" key="7">
    <source>
        <dbReference type="ARBA" id="ARBA00023306"/>
    </source>
</evidence>
<evidence type="ECO:0000256" key="4">
    <source>
        <dbReference type="ARBA" id="ARBA00022618"/>
    </source>
</evidence>
<keyword evidence="3 9" id="KW-0158">Chromosome</keyword>
<organism evidence="12 13">
    <name type="scientific">Parnassius mnemosyne</name>
    <name type="common">clouded apollo</name>
    <dbReference type="NCBI Taxonomy" id="213953"/>
    <lineage>
        <taxon>Eukaryota</taxon>
        <taxon>Metazoa</taxon>
        <taxon>Ecdysozoa</taxon>
        <taxon>Arthropoda</taxon>
        <taxon>Hexapoda</taxon>
        <taxon>Insecta</taxon>
        <taxon>Pterygota</taxon>
        <taxon>Neoptera</taxon>
        <taxon>Endopterygota</taxon>
        <taxon>Lepidoptera</taxon>
        <taxon>Glossata</taxon>
        <taxon>Ditrysia</taxon>
        <taxon>Papilionoidea</taxon>
        <taxon>Papilionidae</taxon>
        <taxon>Parnassiinae</taxon>
        <taxon>Parnassini</taxon>
        <taxon>Parnassius</taxon>
        <taxon>Driopa</taxon>
    </lineage>
</organism>
<name>A0AAV1LRB6_9NEOP</name>
<dbReference type="Pfam" id="PF08234">
    <property type="entry name" value="Spindle_Spc25"/>
    <property type="match status" value="1"/>
</dbReference>
<keyword evidence="9" id="KW-0539">Nucleus</keyword>
<keyword evidence="6 10" id="KW-0175">Coiled coil</keyword>
<evidence type="ECO:0000256" key="3">
    <source>
        <dbReference type="ARBA" id="ARBA00022454"/>
    </source>
</evidence>
<dbReference type="InterPro" id="IPR013255">
    <property type="entry name" value="Spc25_C"/>
</dbReference>
<dbReference type="GO" id="GO:0007059">
    <property type="term" value="P:chromosome segregation"/>
    <property type="evidence" value="ECO:0007669"/>
    <property type="project" value="InterPro"/>
</dbReference>
<dbReference type="AlphaFoldDB" id="A0AAV1LRB6"/>
<comment type="similarity">
    <text evidence="2 9">Belongs to the SPC25 family.</text>
</comment>
<keyword evidence="4 9" id="KW-0132">Cell division</keyword>
<keyword evidence="13" id="KW-1185">Reference proteome</keyword>
<evidence type="ECO:0000259" key="11">
    <source>
        <dbReference type="Pfam" id="PF08234"/>
    </source>
</evidence>
<comment type="subcellular location">
    <subcellularLocation>
        <location evidence="1">Chromosome</location>
        <location evidence="1">Centromere</location>
    </subcellularLocation>
    <subcellularLocation>
        <location evidence="9">Nucleus</location>
    </subcellularLocation>
    <subcellularLocation>
        <location evidence="9">Chromosome</location>
        <location evidence="9">Centromere</location>
        <location evidence="9">Kinetochore</location>
    </subcellularLocation>
</comment>
<evidence type="ECO:0000313" key="13">
    <source>
        <dbReference type="Proteomes" id="UP001314205"/>
    </source>
</evidence>
<evidence type="ECO:0000256" key="9">
    <source>
        <dbReference type="RuleBase" id="RU367150"/>
    </source>
</evidence>
<dbReference type="EMBL" id="CAVLGL010000093">
    <property type="protein sequence ID" value="CAK1596146.1"/>
    <property type="molecule type" value="Genomic_DNA"/>
</dbReference>
<dbReference type="GO" id="GO:0005634">
    <property type="term" value="C:nucleus"/>
    <property type="evidence" value="ECO:0007669"/>
    <property type="project" value="UniProtKB-SubCell"/>
</dbReference>
<dbReference type="Gene3D" id="3.30.457.50">
    <property type="entry name" value="Chromosome segregation protein Spc25"/>
    <property type="match status" value="1"/>
</dbReference>
<dbReference type="Proteomes" id="UP001314205">
    <property type="component" value="Unassembled WGS sequence"/>
</dbReference>
<keyword evidence="7 9" id="KW-0131">Cell cycle</keyword>
<keyword evidence="5 9" id="KW-0498">Mitosis</keyword>
<gene>
    <name evidence="12" type="ORF">PARMNEM_LOCUS15532</name>
</gene>
<evidence type="ECO:0000256" key="6">
    <source>
        <dbReference type="ARBA" id="ARBA00023054"/>
    </source>
</evidence>
<accession>A0AAV1LRB6</accession>
<evidence type="ECO:0000256" key="1">
    <source>
        <dbReference type="ARBA" id="ARBA00004584"/>
    </source>
</evidence>